<dbReference type="AlphaFoldDB" id="A0A0R2U6E7"/>
<dbReference type="STRING" id="1655612.ABS10_07080"/>
<evidence type="ECO:0000256" key="2">
    <source>
        <dbReference type="HAMAP-Rule" id="MF_00338"/>
    </source>
</evidence>
<dbReference type="PANTHER" id="PTHR34068">
    <property type="entry name" value="UPF0145 PROTEIN YBJQ"/>
    <property type="match status" value="1"/>
</dbReference>
<protein>
    <recommendedName>
        <fullName evidence="2">UPF0145 protein ABS10_07080</fullName>
    </recommendedName>
</protein>
<accession>A0A0R2U6E7</accession>
<evidence type="ECO:0000313" key="4">
    <source>
        <dbReference type="Proteomes" id="UP000051027"/>
    </source>
</evidence>
<dbReference type="InterPro" id="IPR002765">
    <property type="entry name" value="UPF0145_YbjQ-like"/>
</dbReference>
<evidence type="ECO:0000256" key="1">
    <source>
        <dbReference type="ARBA" id="ARBA00010751"/>
    </source>
</evidence>
<dbReference type="InterPro" id="IPR035439">
    <property type="entry name" value="UPF0145_dom_sf"/>
</dbReference>
<comment type="similarity">
    <text evidence="1 2">Belongs to the UPF0145 family.</text>
</comment>
<proteinExistence type="inferred from homology"/>
<dbReference type="HAMAP" id="MF_00338">
    <property type="entry name" value="UPF0145"/>
    <property type="match status" value="1"/>
</dbReference>
<dbReference type="Pfam" id="PF01906">
    <property type="entry name" value="YbjQ_1"/>
    <property type="match status" value="1"/>
</dbReference>
<name>A0A0R2U6E7_9GAMM</name>
<dbReference type="Proteomes" id="UP000051027">
    <property type="component" value="Unassembled WGS sequence"/>
</dbReference>
<comment type="caution">
    <text evidence="3">The sequence shown here is derived from an EMBL/GenBank/DDBJ whole genome shotgun (WGS) entry which is preliminary data.</text>
</comment>
<dbReference type="Gene3D" id="3.30.110.70">
    <property type="entry name" value="Hypothetical protein apc22750. Chain B"/>
    <property type="match status" value="1"/>
</dbReference>
<gene>
    <name evidence="3" type="ORF">ABS10_07080</name>
</gene>
<organism evidence="3 4">
    <name type="scientific">SAR86 cluster bacterium BACL1 MAG-120820-bin45</name>
    <dbReference type="NCBI Taxonomy" id="1655612"/>
    <lineage>
        <taxon>Bacteria</taxon>
        <taxon>Pseudomonadati</taxon>
        <taxon>Pseudomonadota</taxon>
        <taxon>Gammaproteobacteria</taxon>
        <taxon>SAR86 cluster</taxon>
    </lineage>
</organism>
<evidence type="ECO:0000313" key="3">
    <source>
        <dbReference type="EMBL" id="KRO95135.1"/>
    </source>
</evidence>
<sequence length="105" mass="11151">MLVSSTPTIEGKNIEIYHGVVTGSTVRARHLGTDILATLKNLIGGELKSYSILLTLAREEAMERMIANAEALNANAVLNFRFQTSTIAAGASEVIAYGTAVTLVD</sequence>
<reference evidence="3 4" key="1">
    <citation type="submission" date="2015-10" db="EMBL/GenBank/DDBJ databases">
        <title>Metagenome-Assembled Genomes uncover a global brackish microbiome.</title>
        <authorList>
            <person name="Hugerth L.W."/>
            <person name="Larsson J."/>
            <person name="Alneberg J."/>
            <person name="Lindh M.V."/>
            <person name="Legrand C."/>
            <person name="Pinhassi J."/>
            <person name="Andersson A.F."/>
        </authorList>
    </citation>
    <scope>NUCLEOTIDE SEQUENCE [LARGE SCALE GENOMIC DNA]</scope>
    <source>
        <strain evidence="3">BACL1 MAG-120820-bin45</strain>
    </source>
</reference>
<dbReference type="SUPFAM" id="SSF117782">
    <property type="entry name" value="YbjQ-like"/>
    <property type="match status" value="1"/>
</dbReference>
<dbReference type="PANTHER" id="PTHR34068:SF2">
    <property type="entry name" value="UPF0145 PROTEIN SCO3412"/>
    <property type="match status" value="1"/>
</dbReference>
<dbReference type="EMBL" id="LICS01000047">
    <property type="protein sequence ID" value="KRO95135.1"/>
    <property type="molecule type" value="Genomic_DNA"/>
</dbReference>